<dbReference type="Pfam" id="PF12684">
    <property type="entry name" value="DUF3799"/>
    <property type="match status" value="1"/>
</dbReference>
<name>A0ABX7QM13_9GAMM</name>
<sequence>MKESAIKGLVTKLNKELDKLKSGEVLVKKNLHSEVYHRANGVSNSKLKLFISCPRKYQARYITGESEQKQNKAFDLGKAAHGLILEPEKFNSEFIRQPDDIAVRRGKAWDAFKDANPNKVIITGEDWTHCFGIRDAVLRHHFGARLLSGGRAEVSFFKRDATTGLIIKCRPDYMLGDLITDVKTAASSEPEAFGKHAASLLYHMQDAIYRDITGLPDFAFLAVEKEPPYVVTAPIMFDDDARQIGHAMYRDALGRLADAIDFNVFEGYSNKPVVISLKPWDKKKFEHLEQIEYEESASYAA</sequence>
<accession>A0ABX7QM13</accession>
<dbReference type="Gene3D" id="3.90.320.10">
    <property type="match status" value="1"/>
</dbReference>
<dbReference type="EMBL" id="CP071503">
    <property type="protein sequence ID" value="QSX32491.1"/>
    <property type="molecule type" value="Genomic_DNA"/>
</dbReference>
<gene>
    <name evidence="2" type="ORF">JYB87_12015</name>
</gene>
<protein>
    <submittedName>
        <fullName evidence="2">PD-(D/E)XK nuclease-like domain-containing protein</fullName>
    </submittedName>
</protein>
<reference evidence="2 3" key="1">
    <citation type="submission" date="2021-03" db="EMBL/GenBank/DDBJ databases">
        <title>Novel species identification of genus Shewanella.</title>
        <authorList>
            <person name="Liu G."/>
            <person name="Zhang Q."/>
        </authorList>
    </citation>
    <scope>NUCLEOTIDE SEQUENCE [LARGE SCALE GENOMIC DNA]</scope>
    <source>
        <strain evidence="2 3">FJAT-51800</strain>
    </source>
</reference>
<dbReference type="InterPro" id="IPR024432">
    <property type="entry name" value="Put_RecE_PDDEXK-like_dom"/>
</dbReference>
<keyword evidence="3" id="KW-1185">Reference proteome</keyword>
<evidence type="ECO:0000313" key="2">
    <source>
        <dbReference type="EMBL" id="QSX32491.1"/>
    </source>
</evidence>
<dbReference type="Proteomes" id="UP000662770">
    <property type="component" value="Chromosome"/>
</dbReference>
<evidence type="ECO:0000259" key="1">
    <source>
        <dbReference type="Pfam" id="PF12684"/>
    </source>
</evidence>
<dbReference type="RefSeq" id="WP_207353734.1">
    <property type="nucleotide sequence ID" value="NZ_CP071503.1"/>
</dbReference>
<proteinExistence type="predicted"/>
<evidence type="ECO:0000313" key="3">
    <source>
        <dbReference type="Proteomes" id="UP000662770"/>
    </source>
</evidence>
<organism evidence="2 3">
    <name type="scientific">Shewanella avicenniae</name>
    <dbReference type="NCBI Taxonomy" id="2814294"/>
    <lineage>
        <taxon>Bacteria</taxon>
        <taxon>Pseudomonadati</taxon>
        <taxon>Pseudomonadota</taxon>
        <taxon>Gammaproteobacteria</taxon>
        <taxon>Alteromonadales</taxon>
        <taxon>Shewanellaceae</taxon>
        <taxon>Shewanella</taxon>
    </lineage>
</organism>
<dbReference type="InterPro" id="IPR011604">
    <property type="entry name" value="PDDEXK-like_dom_sf"/>
</dbReference>
<feature type="domain" description="Putative exodeoxyribonuclease 8 PDDEXK-like" evidence="1">
    <location>
        <begin position="43"/>
        <end position="260"/>
    </location>
</feature>